<keyword evidence="1" id="KW-1133">Transmembrane helix</keyword>
<feature type="transmembrane region" description="Helical" evidence="1">
    <location>
        <begin position="158"/>
        <end position="182"/>
    </location>
</feature>
<protein>
    <recommendedName>
        <fullName evidence="2">CAAX prenyl protease 2/Lysostaphin resistance protein A-like domain-containing protein</fullName>
    </recommendedName>
</protein>
<feature type="transmembrane region" description="Helical" evidence="1">
    <location>
        <begin position="53"/>
        <end position="71"/>
    </location>
</feature>
<name>K6W3E8_9ACTN</name>
<dbReference type="GO" id="GO:0080120">
    <property type="term" value="P:CAAX-box protein maturation"/>
    <property type="evidence" value="ECO:0007669"/>
    <property type="project" value="UniProtKB-ARBA"/>
</dbReference>
<evidence type="ECO:0000256" key="1">
    <source>
        <dbReference type="SAM" id="Phobius"/>
    </source>
</evidence>
<dbReference type="EMBL" id="BAHC01000237">
    <property type="protein sequence ID" value="GAB93685.1"/>
    <property type="molecule type" value="Genomic_DNA"/>
</dbReference>
<dbReference type="AlphaFoldDB" id="K6W3E8"/>
<proteinExistence type="predicted"/>
<keyword evidence="1" id="KW-0812">Transmembrane</keyword>
<reference evidence="3 4" key="1">
    <citation type="submission" date="2012-08" db="EMBL/GenBank/DDBJ databases">
        <title>Whole genome shotgun sequence of Gordonia rhizosphera NBRC 16068.</title>
        <authorList>
            <person name="Takarada H."/>
            <person name="Isaki S."/>
            <person name="Hosoyama A."/>
            <person name="Tsuchikane K."/>
            <person name="Katsumata H."/>
            <person name="Baba S."/>
            <person name="Ohji S."/>
            <person name="Yamazaki S."/>
            <person name="Fujita N."/>
        </authorList>
    </citation>
    <scope>NUCLEOTIDE SEQUENCE [LARGE SCALE GENOMIC DNA]</scope>
    <source>
        <strain evidence="3 4">NBRC 16068</strain>
    </source>
</reference>
<feature type="domain" description="CAAX prenyl protease 2/Lysostaphin resistance protein A-like" evidence="2">
    <location>
        <begin position="136"/>
        <end position="239"/>
    </location>
</feature>
<feature type="transmembrane region" description="Helical" evidence="1">
    <location>
        <begin position="92"/>
        <end position="113"/>
    </location>
</feature>
<evidence type="ECO:0000313" key="4">
    <source>
        <dbReference type="Proteomes" id="UP000008363"/>
    </source>
</evidence>
<comment type="caution">
    <text evidence="3">The sequence shown here is derived from an EMBL/GenBank/DDBJ whole genome shotgun (WGS) entry which is preliminary data.</text>
</comment>
<dbReference type="PANTHER" id="PTHR35797:SF1">
    <property type="entry name" value="PROTEASE"/>
    <property type="match status" value="1"/>
</dbReference>
<dbReference type="OrthoDB" id="3693644at2"/>
<evidence type="ECO:0000259" key="2">
    <source>
        <dbReference type="Pfam" id="PF02517"/>
    </source>
</evidence>
<feature type="transmembrane region" description="Helical" evidence="1">
    <location>
        <begin position="125"/>
        <end position="146"/>
    </location>
</feature>
<feature type="transmembrane region" description="Helical" evidence="1">
    <location>
        <begin position="21"/>
        <end position="41"/>
    </location>
</feature>
<keyword evidence="4" id="KW-1185">Reference proteome</keyword>
<dbReference type="eggNOG" id="COG1266">
    <property type="taxonomic scope" value="Bacteria"/>
</dbReference>
<dbReference type="RefSeq" id="WP_006339150.1">
    <property type="nucleotide sequence ID" value="NZ_BAHC01000237.1"/>
</dbReference>
<gene>
    <name evidence="3" type="ORF">GORHZ_237_00060</name>
</gene>
<feature type="transmembrane region" description="Helical" evidence="1">
    <location>
        <begin position="253"/>
        <end position="273"/>
    </location>
</feature>
<keyword evidence="1" id="KW-0472">Membrane</keyword>
<evidence type="ECO:0000313" key="3">
    <source>
        <dbReference type="EMBL" id="GAB93685.1"/>
    </source>
</evidence>
<dbReference type="Pfam" id="PF02517">
    <property type="entry name" value="Rce1-like"/>
    <property type="match status" value="1"/>
</dbReference>
<dbReference type="GO" id="GO:0004175">
    <property type="term" value="F:endopeptidase activity"/>
    <property type="evidence" value="ECO:0007669"/>
    <property type="project" value="UniProtKB-ARBA"/>
</dbReference>
<dbReference type="Proteomes" id="UP000008363">
    <property type="component" value="Unassembled WGS sequence"/>
</dbReference>
<dbReference type="PANTHER" id="PTHR35797">
    <property type="entry name" value="PROTEASE-RELATED"/>
    <property type="match status" value="1"/>
</dbReference>
<accession>K6W3E8</accession>
<dbReference type="InterPro" id="IPR003675">
    <property type="entry name" value="Rce1/LyrA-like_dom"/>
</dbReference>
<dbReference type="InterPro" id="IPR042150">
    <property type="entry name" value="MmRce1-like"/>
</dbReference>
<dbReference type="STRING" id="1108045.GORHZ_237_00060"/>
<sequence>MDAKSRPQITGGHVVHWRRLVAFWLLACMFSWSWWIPLALAGDITKPGQAWPTHLPGLLGPALAAVVVVAATEQRAGLRRLWSRTIRWRVAWWWYVLVLATAACALLAYPAAWLSNSAAPSAAEFAAYSGVGVLPMVLMVTYVVIVNGIGEELGWRGYLAEGLLGRFGIATTGLLVALPWALWHLPMFWVVASFRDFGVGGTVGWLVGLAAGSIVLAWIYAGSGHSVLIVALWHTAFNLTSATDAAAGLPATLSSTLVMVAALVIAAAGWFAGRRTAR</sequence>
<organism evidence="3 4">
    <name type="scientific">Gordonia rhizosphera NBRC 16068</name>
    <dbReference type="NCBI Taxonomy" id="1108045"/>
    <lineage>
        <taxon>Bacteria</taxon>
        <taxon>Bacillati</taxon>
        <taxon>Actinomycetota</taxon>
        <taxon>Actinomycetes</taxon>
        <taxon>Mycobacteriales</taxon>
        <taxon>Gordoniaceae</taxon>
        <taxon>Gordonia</taxon>
    </lineage>
</organism>